<dbReference type="PROSITE" id="PS50994">
    <property type="entry name" value="INTEGRASE"/>
    <property type="match status" value="1"/>
</dbReference>
<dbReference type="EMBL" id="CP013213">
    <property type="protein sequence ID" value="AMC94185.1"/>
    <property type="molecule type" value="Genomic_DNA"/>
</dbReference>
<sequence length="486" mass="57885">MISQMSKYSIITLKKKGWSNRKIALELGIDRKTVARYLQEYNKCQIQLIDNHDLSDERKVEVIDQIVGDRHYDASKRGKRKLTQEIQARIIEIMDSEKDKDMLLGRHHKQKLTVTQIFEIIKSEGHDIGQTTIRNFVHEIQASRETFIRQDYRYGERLEFDFGEVKLLINGELRTYYLAVFSSPASGYRYAYLYPNQRKQVFIDAHVRFFEHSKGSWGEVVYDNMRNVVKRFITPYEKEINDDCLKLALYYNFEINLTNIRSGHEKGSVENSVKVIRNRVFAKDYKFETFEEACVHLEQTLDEINIKSSIEDEKKELQPYRIPYEFADIEVYSVDKYGCIHVENNFYSVPDYLQHKRVTVKNTVNSIRIYSNHTFVYEHKKIDGHHQYQLVLDHYLNTMMTKPGSVKNSLVLKQHPELYNIYHNHYKTRTKEFIEILQENRNETYKTLKDALKYRLVSNTIDTVEYDDSIQEQSRKQLKKISQLMH</sequence>
<organism evidence="4 5">
    <name type="scientific">Erysipelothrix larvae</name>
    <dbReference type="NCBI Taxonomy" id="1514105"/>
    <lineage>
        <taxon>Bacteria</taxon>
        <taxon>Bacillati</taxon>
        <taxon>Bacillota</taxon>
        <taxon>Erysipelotrichia</taxon>
        <taxon>Erysipelotrichales</taxon>
        <taxon>Erysipelotrichaceae</taxon>
        <taxon>Erysipelothrix</taxon>
    </lineage>
</organism>
<dbReference type="KEGG" id="erl:AOC36_08400"/>
<reference evidence="4 5" key="1">
    <citation type="submission" date="2015-10" db="EMBL/GenBank/DDBJ databases">
        <title>Erysipelothrix larvae sp. LV19 isolated from the larval gut of the rhinoceros beetle, Trypoxylus dichotomus.</title>
        <authorList>
            <person name="Lim S."/>
            <person name="Kim B.-C."/>
        </authorList>
    </citation>
    <scope>NUCLEOTIDE SEQUENCE [LARGE SCALE GENOMIC DNA]</scope>
    <source>
        <strain evidence="4 5">LV19</strain>
    </source>
</reference>
<protein>
    <recommendedName>
        <fullName evidence="2">Integrase catalytic domain-containing protein</fullName>
    </recommendedName>
</protein>
<dbReference type="Gene3D" id="1.10.10.60">
    <property type="entry name" value="Homeodomain-like"/>
    <property type="match status" value="1"/>
</dbReference>
<dbReference type="InterPro" id="IPR001584">
    <property type="entry name" value="Integrase_cat-core"/>
</dbReference>
<dbReference type="InterPro" id="IPR054353">
    <property type="entry name" value="IstA-like_C"/>
</dbReference>
<dbReference type="Proteomes" id="UP000063781">
    <property type="component" value="Chromosome"/>
</dbReference>
<comment type="similarity">
    <text evidence="1">Belongs to the transposase IS21/IS408/IS1162 family.</text>
</comment>
<evidence type="ECO:0000313" key="4">
    <source>
        <dbReference type="EMBL" id="AMC94185.1"/>
    </source>
</evidence>
<dbReference type="EMBL" id="CP013213">
    <property type="protein sequence ID" value="AMC94005.1"/>
    <property type="molecule type" value="Genomic_DNA"/>
</dbReference>
<keyword evidence="5" id="KW-1185">Reference proteome</keyword>
<gene>
    <name evidence="3" type="ORF">AOC36_08400</name>
    <name evidence="4" type="ORF">AOC36_09335</name>
</gene>
<accession>A0A120JTX0</accession>
<dbReference type="GO" id="GO:0015074">
    <property type="term" value="P:DNA integration"/>
    <property type="evidence" value="ECO:0007669"/>
    <property type="project" value="InterPro"/>
</dbReference>
<dbReference type="InterPro" id="IPR036397">
    <property type="entry name" value="RNaseH_sf"/>
</dbReference>
<dbReference type="Pfam" id="PF22483">
    <property type="entry name" value="Mu-transpos_C_2"/>
    <property type="match status" value="1"/>
</dbReference>
<dbReference type="NCBIfam" id="NF033546">
    <property type="entry name" value="transpos_IS21"/>
    <property type="match status" value="1"/>
</dbReference>
<name>A0A120JTX0_9FIRM</name>
<dbReference type="AlphaFoldDB" id="A0A120JTX0"/>
<dbReference type="PANTHER" id="PTHR35004">
    <property type="entry name" value="TRANSPOSASE RV3428C-RELATED"/>
    <property type="match status" value="1"/>
</dbReference>
<dbReference type="Gene3D" id="3.30.420.10">
    <property type="entry name" value="Ribonuclease H-like superfamily/Ribonuclease H"/>
    <property type="match status" value="1"/>
</dbReference>
<dbReference type="STRING" id="1514105.AOC36_08400"/>
<dbReference type="GO" id="GO:0003676">
    <property type="term" value="F:nucleic acid binding"/>
    <property type="evidence" value="ECO:0007669"/>
    <property type="project" value="InterPro"/>
</dbReference>
<evidence type="ECO:0000256" key="1">
    <source>
        <dbReference type="ARBA" id="ARBA00009277"/>
    </source>
</evidence>
<feature type="domain" description="Integrase catalytic" evidence="2">
    <location>
        <begin position="150"/>
        <end position="327"/>
    </location>
</feature>
<evidence type="ECO:0000259" key="2">
    <source>
        <dbReference type="PROSITE" id="PS50994"/>
    </source>
</evidence>
<evidence type="ECO:0000313" key="5">
    <source>
        <dbReference type="Proteomes" id="UP000063781"/>
    </source>
</evidence>
<evidence type="ECO:0000313" key="3">
    <source>
        <dbReference type="EMBL" id="AMC94005.1"/>
    </source>
</evidence>
<dbReference type="KEGG" id="erl:AOC36_09335"/>
<proteinExistence type="inferred from homology"/>